<evidence type="ECO:0000259" key="6">
    <source>
        <dbReference type="SMART" id="SM00093"/>
    </source>
</evidence>
<keyword evidence="5" id="KW-0812">Transmembrane</keyword>
<comment type="caution">
    <text evidence="7">The sequence shown here is derived from an EMBL/GenBank/DDBJ whole genome shotgun (WGS) entry which is preliminary data.</text>
</comment>
<dbReference type="Proteomes" id="UP000639338">
    <property type="component" value="Unassembled WGS sequence"/>
</dbReference>
<dbReference type="AlphaFoldDB" id="A0A835CRN0"/>
<dbReference type="InterPro" id="IPR023795">
    <property type="entry name" value="Serpin_CS"/>
</dbReference>
<dbReference type="PANTHER" id="PTHR11461">
    <property type="entry name" value="SERINE PROTEASE INHIBITOR, SERPIN"/>
    <property type="match status" value="1"/>
</dbReference>
<evidence type="ECO:0000256" key="5">
    <source>
        <dbReference type="SAM" id="Phobius"/>
    </source>
</evidence>
<dbReference type="InterPro" id="IPR036186">
    <property type="entry name" value="Serpin_sf"/>
</dbReference>
<evidence type="ECO:0000256" key="4">
    <source>
        <dbReference type="RuleBase" id="RU000411"/>
    </source>
</evidence>
<dbReference type="PANTHER" id="PTHR11461:SF211">
    <property type="entry name" value="GH10112P-RELATED"/>
    <property type="match status" value="1"/>
</dbReference>
<feature type="transmembrane region" description="Helical" evidence="5">
    <location>
        <begin position="12"/>
        <end position="35"/>
    </location>
</feature>
<keyword evidence="3" id="KW-0722">Serine protease inhibitor</keyword>
<keyword evidence="8" id="KW-1185">Reference proteome</keyword>
<proteinExistence type="inferred from homology"/>
<sequence length="426" mass="48870">MLIKSRYLNNYWHLLNFIIFNIYLIIGFIIQSVLLDNNMESDSSQIALFTMEAESCRVFSSNLFKGTTEVYENSKNIILSPLSVHVTLSYLCHGARENTANEMMMGLSINTNDWSQYEMHIGYRNLLASINETSKADLIIANSVFCHESVKLKSLFSSLGTDYYNFEIKNINFDNNIESVGYINDWIIKKTNNKINDVIKSDTKLILVNAIYFKGTWQHPFDPDKTSDRDFYITKLSSIKVPMMTNKQRYAYGKLPQYKSKFIELPYTIEDLSMMIILPDDIDGLSLIEKNFDWNLVVDAEIGRGDVILHLPKFKIQCTTNLKEILQNIGFKNMFENAADFSGISETPLKVSKVIQKAFIEVNEEGSEAAAATVVKMRLKRSLEEPEEFNVNRPFMIAIRHKPSNIPLFIGRVCDIGKEVIVKDEL</sequence>
<comment type="similarity">
    <text evidence="1 4">Belongs to the serpin family.</text>
</comment>
<evidence type="ECO:0000313" key="8">
    <source>
        <dbReference type="Proteomes" id="UP000639338"/>
    </source>
</evidence>
<evidence type="ECO:0000256" key="3">
    <source>
        <dbReference type="ARBA" id="ARBA00022900"/>
    </source>
</evidence>
<dbReference type="Pfam" id="PF00079">
    <property type="entry name" value="Serpin"/>
    <property type="match status" value="1"/>
</dbReference>
<dbReference type="Gene3D" id="2.30.39.10">
    <property type="entry name" value="Alpha-1-antitrypsin, domain 1"/>
    <property type="match status" value="1"/>
</dbReference>
<dbReference type="CDD" id="cd19601">
    <property type="entry name" value="serpin42Da-like"/>
    <property type="match status" value="1"/>
</dbReference>
<dbReference type="InterPro" id="IPR042178">
    <property type="entry name" value="Serpin_sf_1"/>
</dbReference>
<dbReference type="GO" id="GO:0004867">
    <property type="term" value="F:serine-type endopeptidase inhibitor activity"/>
    <property type="evidence" value="ECO:0007669"/>
    <property type="project" value="UniProtKB-KW"/>
</dbReference>
<gene>
    <name evidence="7" type="ORF">HCN44_011378</name>
</gene>
<dbReference type="InterPro" id="IPR000215">
    <property type="entry name" value="Serpin_fam"/>
</dbReference>
<name>A0A835CRN0_APHGI</name>
<dbReference type="InterPro" id="IPR023796">
    <property type="entry name" value="Serpin_dom"/>
</dbReference>
<evidence type="ECO:0000256" key="1">
    <source>
        <dbReference type="ARBA" id="ARBA00009500"/>
    </source>
</evidence>
<protein>
    <recommendedName>
        <fullName evidence="6">Serpin domain-containing protein</fullName>
    </recommendedName>
</protein>
<feature type="domain" description="Serpin" evidence="6">
    <location>
        <begin position="61"/>
        <end position="416"/>
    </location>
</feature>
<dbReference type="PROSITE" id="PS00284">
    <property type="entry name" value="SERPIN"/>
    <property type="match status" value="1"/>
</dbReference>
<dbReference type="OrthoDB" id="671595at2759"/>
<dbReference type="EMBL" id="JACMRX010000003">
    <property type="protein sequence ID" value="KAF7994109.1"/>
    <property type="molecule type" value="Genomic_DNA"/>
</dbReference>
<dbReference type="Gene3D" id="3.30.497.10">
    <property type="entry name" value="Antithrombin, subunit I, domain 2"/>
    <property type="match status" value="1"/>
</dbReference>
<evidence type="ECO:0000256" key="2">
    <source>
        <dbReference type="ARBA" id="ARBA00022690"/>
    </source>
</evidence>
<dbReference type="SUPFAM" id="SSF56574">
    <property type="entry name" value="Serpins"/>
    <property type="match status" value="1"/>
</dbReference>
<reference evidence="7 8" key="1">
    <citation type="submission" date="2020-08" db="EMBL/GenBank/DDBJ databases">
        <title>Aphidius gifuensis genome sequencing and assembly.</title>
        <authorList>
            <person name="Du Z."/>
        </authorList>
    </citation>
    <scope>NUCLEOTIDE SEQUENCE [LARGE SCALE GENOMIC DNA]</scope>
    <source>
        <strain evidence="7">YNYX2018</strain>
        <tissue evidence="7">Adults</tissue>
    </source>
</reference>
<keyword evidence="5" id="KW-1133">Transmembrane helix</keyword>
<organism evidence="7 8">
    <name type="scientific">Aphidius gifuensis</name>
    <name type="common">Parasitoid wasp</name>
    <dbReference type="NCBI Taxonomy" id="684658"/>
    <lineage>
        <taxon>Eukaryota</taxon>
        <taxon>Metazoa</taxon>
        <taxon>Ecdysozoa</taxon>
        <taxon>Arthropoda</taxon>
        <taxon>Hexapoda</taxon>
        <taxon>Insecta</taxon>
        <taxon>Pterygota</taxon>
        <taxon>Neoptera</taxon>
        <taxon>Endopterygota</taxon>
        <taxon>Hymenoptera</taxon>
        <taxon>Apocrita</taxon>
        <taxon>Ichneumonoidea</taxon>
        <taxon>Braconidae</taxon>
        <taxon>Aphidiinae</taxon>
        <taxon>Aphidius</taxon>
    </lineage>
</organism>
<accession>A0A835CRN0</accession>
<keyword evidence="2" id="KW-0646">Protease inhibitor</keyword>
<dbReference type="GO" id="GO:0005615">
    <property type="term" value="C:extracellular space"/>
    <property type="evidence" value="ECO:0007669"/>
    <property type="project" value="InterPro"/>
</dbReference>
<dbReference type="InterPro" id="IPR042185">
    <property type="entry name" value="Serpin_sf_2"/>
</dbReference>
<keyword evidence="5" id="KW-0472">Membrane</keyword>
<evidence type="ECO:0000313" key="7">
    <source>
        <dbReference type="EMBL" id="KAF7994109.1"/>
    </source>
</evidence>
<dbReference type="SMART" id="SM00093">
    <property type="entry name" value="SERPIN"/>
    <property type="match status" value="1"/>
</dbReference>